<dbReference type="EMBL" id="JASCZI010000216">
    <property type="protein sequence ID" value="MED6110144.1"/>
    <property type="molecule type" value="Genomic_DNA"/>
</dbReference>
<proteinExistence type="predicted"/>
<evidence type="ECO:0000313" key="2">
    <source>
        <dbReference type="Proteomes" id="UP001341840"/>
    </source>
</evidence>
<organism evidence="1 2">
    <name type="scientific">Stylosanthes scabra</name>
    <dbReference type="NCBI Taxonomy" id="79078"/>
    <lineage>
        <taxon>Eukaryota</taxon>
        <taxon>Viridiplantae</taxon>
        <taxon>Streptophyta</taxon>
        <taxon>Embryophyta</taxon>
        <taxon>Tracheophyta</taxon>
        <taxon>Spermatophyta</taxon>
        <taxon>Magnoliopsida</taxon>
        <taxon>eudicotyledons</taxon>
        <taxon>Gunneridae</taxon>
        <taxon>Pentapetalae</taxon>
        <taxon>rosids</taxon>
        <taxon>fabids</taxon>
        <taxon>Fabales</taxon>
        <taxon>Fabaceae</taxon>
        <taxon>Papilionoideae</taxon>
        <taxon>50 kb inversion clade</taxon>
        <taxon>dalbergioids sensu lato</taxon>
        <taxon>Dalbergieae</taxon>
        <taxon>Pterocarpus clade</taxon>
        <taxon>Stylosanthes</taxon>
    </lineage>
</organism>
<dbReference type="Proteomes" id="UP001341840">
    <property type="component" value="Unassembled WGS sequence"/>
</dbReference>
<reference evidence="1 2" key="1">
    <citation type="journal article" date="2023" name="Plants (Basel)">
        <title>Bridging the Gap: Combining Genomics and Transcriptomics Approaches to Understand Stylosanthes scabra, an Orphan Legume from the Brazilian Caatinga.</title>
        <authorList>
            <person name="Ferreira-Neto J.R.C."/>
            <person name="da Silva M.D."/>
            <person name="Binneck E."/>
            <person name="de Melo N.F."/>
            <person name="da Silva R.H."/>
            <person name="de Melo A.L.T.M."/>
            <person name="Pandolfi V."/>
            <person name="Bustamante F.O."/>
            <person name="Brasileiro-Vidal A.C."/>
            <person name="Benko-Iseppon A.M."/>
        </authorList>
    </citation>
    <scope>NUCLEOTIDE SEQUENCE [LARGE SCALE GENOMIC DNA]</scope>
    <source>
        <tissue evidence="1">Leaves</tissue>
    </source>
</reference>
<evidence type="ECO:0000313" key="1">
    <source>
        <dbReference type="EMBL" id="MED6110144.1"/>
    </source>
</evidence>
<protein>
    <submittedName>
        <fullName evidence="1">Uncharacterized protein</fullName>
    </submittedName>
</protein>
<comment type="caution">
    <text evidence="1">The sequence shown here is derived from an EMBL/GenBank/DDBJ whole genome shotgun (WGS) entry which is preliminary data.</text>
</comment>
<accession>A0ABU6QE57</accession>
<gene>
    <name evidence="1" type="ORF">PIB30_040202</name>
</gene>
<name>A0ABU6QE57_9FABA</name>
<keyword evidence="2" id="KW-1185">Reference proteome</keyword>
<sequence>MGWHGRAIWVVRAHHQRKTSLLRKEGADVASGARGRAMIFRYRAPRARVPSHDLIVRLHDLKIPHLGGLYPGRALARPYRAFARVETAKPAALSSLRAVAWYPHANARFPVMLSASPLFVTFDRTSVPCGRTILPAALK</sequence>